<protein>
    <submittedName>
        <fullName evidence="1">Uncharacterized protein</fullName>
    </submittedName>
</protein>
<accession>A0A4C2AC05</accession>
<reference evidence="1 2" key="1">
    <citation type="journal article" date="2019" name="Commun. Biol.">
        <title>The bagworm genome reveals a unique fibroin gene that provides high tensile strength.</title>
        <authorList>
            <person name="Kono N."/>
            <person name="Nakamura H."/>
            <person name="Ohtoshi R."/>
            <person name="Tomita M."/>
            <person name="Numata K."/>
            <person name="Arakawa K."/>
        </authorList>
    </citation>
    <scope>NUCLEOTIDE SEQUENCE [LARGE SCALE GENOMIC DNA]</scope>
</reference>
<dbReference type="EMBL" id="BGZK01002826">
    <property type="protein sequence ID" value="GBP96719.1"/>
    <property type="molecule type" value="Genomic_DNA"/>
</dbReference>
<proteinExistence type="predicted"/>
<dbReference type="AlphaFoldDB" id="A0A4C2AC05"/>
<sequence length="151" mass="17187">MGKIKGDRRANGRNRNERCNRVREGNGEAEKDCGTRREKVQSLRHFEIGALKSTVVCNAQKLFVVYVFAKRACHNDPTQQMRQPLARMQRLCAKWFNGVIIKDVVSEVASFRMWPLCLLSRCYPVAMSTNLFFSTSVIPSTKAPYTVTNPS</sequence>
<comment type="caution">
    <text evidence="1">The sequence shown here is derived from an EMBL/GenBank/DDBJ whole genome shotgun (WGS) entry which is preliminary data.</text>
</comment>
<organism evidence="1 2">
    <name type="scientific">Eumeta variegata</name>
    <name type="common">Bagworm moth</name>
    <name type="synonym">Eumeta japonica</name>
    <dbReference type="NCBI Taxonomy" id="151549"/>
    <lineage>
        <taxon>Eukaryota</taxon>
        <taxon>Metazoa</taxon>
        <taxon>Ecdysozoa</taxon>
        <taxon>Arthropoda</taxon>
        <taxon>Hexapoda</taxon>
        <taxon>Insecta</taxon>
        <taxon>Pterygota</taxon>
        <taxon>Neoptera</taxon>
        <taxon>Endopterygota</taxon>
        <taxon>Lepidoptera</taxon>
        <taxon>Glossata</taxon>
        <taxon>Ditrysia</taxon>
        <taxon>Tineoidea</taxon>
        <taxon>Psychidae</taxon>
        <taxon>Oiketicinae</taxon>
        <taxon>Eumeta</taxon>
    </lineage>
</organism>
<name>A0A4C2AC05_EUMVA</name>
<keyword evidence="2" id="KW-1185">Reference proteome</keyword>
<dbReference type="Proteomes" id="UP000299102">
    <property type="component" value="Unassembled WGS sequence"/>
</dbReference>
<evidence type="ECO:0000313" key="1">
    <source>
        <dbReference type="EMBL" id="GBP96719.1"/>
    </source>
</evidence>
<gene>
    <name evidence="1" type="ORF">EVAR_5397_1</name>
</gene>
<evidence type="ECO:0000313" key="2">
    <source>
        <dbReference type="Proteomes" id="UP000299102"/>
    </source>
</evidence>